<dbReference type="Proteomes" id="UP000000692">
    <property type="component" value="Chromosome"/>
</dbReference>
<keyword evidence="2" id="KW-0238">DNA-binding</keyword>
<accession>F9Y9V1</accession>
<protein>
    <submittedName>
        <fullName evidence="5">Transcriptional regulator, AraC family with acetamidase/formamidase activity</fullName>
    </submittedName>
</protein>
<dbReference type="eggNOG" id="COG2207">
    <property type="taxonomic scope" value="Bacteria"/>
</dbReference>
<dbReference type="InterPro" id="IPR009057">
    <property type="entry name" value="Homeodomain-like_sf"/>
</dbReference>
<reference evidence="5 6" key="1">
    <citation type="journal article" date="2011" name="J. Bacteriol.">
        <title>Complete genome sequence of the industrial strain Ketogulonicigenium vulgare WSH-001.</title>
        <authorList>
            <person name="Liu L."/>
            <person name="Li Y."/>
            <person name="Zhang J."/>
            <person name="Zhou Z."/>
            <person name="Liu J."/>
            <person name="Li X."/>
            <person name="Zhou J."/>
            <person name="Du G."/>
            <person name="Wang L."/>
            <person name="Chen J."/>
        </authorList>
    </citation>
    <scope>NUCLEOTIDE SEQUENCE [LARGE SCALE GENOMIC DNA]</scope>
    <source>
        <strain evidence="5 6">WSH-001</strain>
    </source>
</reference>
<dbReference type="GO" id="GO:0003700">
    <property type="term" value="F:DNA-binding transcription factor activity"/>
    <property type="evidence" value="ECO:0007669"/>
    <property type="project" value="InterPro"/>
</dbReference>
<dbReference type="AlphaFoldDB" id="F9Y9V1"/>
<keyword evidence="3" id="KW-0804">Transcription</keyword>
<dbReference type="PROSITE" id="PS01124">
    <property type="entry name" value="HTH_ARAC_FAMILY_2"/>
    <property type="match status" value="1"/>
</dbReference>
<dbReference type="PANTHER" id="PTHR46796:SF6">
    <property type="entry name" value="ARAC SUBFAMILY"/>
    <property type="match status" value="1"/>
</dbReference>
<dbReference type="InterPro" id="IPR020449">
    <property type="entry name" value="Tscrpt_reg_AraC-type_HTH"/>
</dbReference>
<dbReference type="InterPro" id="IPR018060">
    <property type="entry name" value="HTH_AraC"/>
</dbReference>
<dbReference type="OrthoDB" id="9814125at2"/>
<feature type="domain" description="HTH araC/xylS-type" evidence="4">
    <location>
        <begin position="216"/>
        <end position="317"/>
    </location>
</feature>
<dbReference type="PANTHER" id="PTHR46796">
    <property type="entry name" value="HTH-TYPE TRANSCRIPTIONAL ACTIVATOR RHAS-RELATED"/>
    <property type="match status" value="1"/>
</dbReference>
<evidence type="ECO:0000256" key="1">
    <source>
        <dbReference type="ARBA" id="ARBA00023015"/>
    </source>
</evidence>
<dbReference type="SMART" id="SM00342">
    <property type="entry name" value="HTH_ARAC"/>
    <property type="match status" value="1"/>
</dbReference>
<name>F9Y9V1_KETVW</name>
<dbReference type="KEGG" id="kvl:KVU_0364"/>
<evidence type="ECO:0000313" key="5">
    <source>
        <dbReference type="EMBL" id="AEM40203.1"/>
    </source>
</evidence>
<dbReference type="SUPFAM" id="SSF46689">
    <property type="entry name" value="Homeodomain-like"/>
    <property type="match status" value="1"/>
</dbReference>
<keyword evidence="1" id="KW-0805">Transcription regulation</keyword>
<evidence type="ECO:0000259" key="4">
    <source>
        <dbReference type="PROSITE" id="PS01124"/>
    </source>
</evidence>
<sequence length="339" mass="37208">MQDFSLDTSTLPETMRATAYESVNFPMAKLQVAAGAPGFRSRRRITTLPAGSMVAIGHHSTSSLRRSLPLASGEGENLMAHLVISGECTFTPIGGQTLRCTPGWIVLDALQRQGSSEILAPGAVLVYATVPMQRLYDSVPTLRDMIRTRVPANLFWQQIILAIHKAHQDIDRGLPLDEALFEAKIIDLFIAACNASAATLGLRGRIGSNDVLRRLSQIKRSIDLHLDDDALSPDQIAAVNNISARYLRTLFATEDISFTDYVSARRLSRVYHLICDPEFIDVSITKLAQSCGFTDASWFANQFRRAYAATPSDVRAKAQIQWRAMGLISDKCAADLAVV</sequence>
<proteinExistence type="predicted"/>
<dbReference type="PRINTS" id="PR00032">
    <property type="entry name" value="HTHARAC"/>
</dbReference>
<dbReference type="Pfam" id="PF12833">
    <property type="entry name" value="HTH_18"/>
    <property type="match status" value="1"/>
</dbReference>
<evidence type="ECO:0000313" key="6">
    <source>
        <dbReference type="Proteomes" id="UP000000692"/>
    </source>
</evidence>
<gene>
    <name evidence="5" type="ordered locus">KVU_0364</name>
</gene>
<dbReference type="HOGENOM" id="CLU_818305_0_0_5"/>
<keyword evidence="6" id="KW-1185">Reference proteome</keyword>
<evidence type="ECO:0000256" key="2">
    <source>
        <dbReference type="ARBA" id="ARBA00023125"/>
    </source>
</evidence>
<dbReference type="EMBL" id="CP002018">
    <property type="protein sequence ID" value="AEM40203.1"/>
    <property type="molecule type" value="Genomic_DNA"/>
</dbReference>
<dbReference type="InterPro" id="IPR050204">
    <property type="entry name" value="AraC_XylS_family_regulators"/>
</dbReference>
<dbReference type="GO" id="GO:0043565">
    <property type="term" value="F:sequence-specific DNA binding"/>
    <property type="evidence" value="ECO:0007669"/>
    <property type="project" value="InterPro"/>
</dbReference>
<organism evidence="5 6">
    <name type="scientific">Ketogulonicigenium vulgare (strain WSH-001)</name>
    <dbReference type="NCBI Taxonomy" id="759362"/>
    <lineage>
        <taxon>Bacteria</taxon>
        <taxon>Pseudomonadati</taxon>
        <taxon>Pseudomonadota</taxon>
        <taxon>Alphaproteobacteria</taxon>
        <taxon>Rhodobacterales</taxon>
        <taxon>Roseobacteraceae</taxon>
        <taxon>Ketogulonicigenium</taxon>
    </lineage>
</organism>
<dbReference type="Gene3D" id="1.10.10.60">
    <property type="entry name" value="Homeodomain-like"/>
    <property type="match status" value="1"/>
</dbReference>
<evidence type="ECO:0000256" key="3">
    <source>
        <dbReference type="ARBA" id="ARBA00023163"/>
    </source>
</evidence>